<feature type="compositionally biased region" description="Basic and acidic residues" evidence="11">
    <location>
        <begin position="637"/>
        <end position="646"/>
    </location>
</feature>
<evidence type="ECO:0000313" key="15">
    <source>
        <dbReference type="Proteomes" id="UP000054166"/>
    </source>
</evidence>
<evidence type="ECO:0000256" key="4">
    <source>
        <dbReference type="ARBA" id="ARBA00022771"/>
    </source>
</evidence>
<dbReference type="CDD" id="cd00044">
    <property type="entry name" value="CysPc"/>
    <property type="match status" value="1"/>
</dbReference>
<dbReference type="PROSITE" id="PS00139">
    <property type="entry name" value="THIOL_PROTEASE_CYS"/>
    <property type="match status" value="1"/>
</dbReference>
<evidence type="ECO:0000259" key="12">
    <source>
        <dbReference type="PROSITE" id="PS50135"/>
    </source>
</evidence>
<dbReference type="InterPro" id="IPR022684">
    <property type="entry name" value="Calpain_cysteine_protease"/>
</dbReference>
<keyword evidence="15" id="KW-1185">Reference proteome</keyword>
<name>A0A0C3BD17_PILCF</name>
<dbReference type="GO" id="GO:0008270">
    <property type="term" value="F:zinc ion binding"/>
    <property type="evidence" value="ECO:0007669"/>
    <property type="project" value="UniProtKB-KW"/>
</dbReference>
<feature type="compositionally biased region" description="Polar residues" evidence="11">
    <location>
        <begin position="591"/>
        <end position="605"/>
    </location>
</feature>
<feature type="region of interest" description="Disordered" evidence="11">
    <location>
        <begin position="584"/>
        <end position="664"/>
    </location>
</feature>
<dbReference type="PROSITE" id="PS50135">
    <property type="entry name" value="ZF_ZZ_2"/>
    <property type="match status" value="1"/>
</dbReference>
<dbReference type="EMBL" id="KN832988">
    <property type="protein sequence ID" value="KIM84208.1"/>
    <property type="molecule type" value="Genomic_DNA"/>
</dbReference>
<keyword evidence="7" id="KW-0862">Zinc</keyword>
<dbReference type="InterPro" id="IPR043145">
    <property type="entry name" value="Znf_ZZ_sf"/>
</dbReference>
<dbReference type="SUPFAM" id="SSF57850">
    <property type="entry name" value="RING/U-box"/>
    <property type="match status" value="1"/>
</dbReference>
<feature type="active site" evidence="8 10">
    <location>
        <position position="309"/>
    </location>
</feature>
<keyword evidence="4 9" id="KW-0863">Zinc-finger</keyword>
<dbReference type="OrthoDB" id="424753at2759"/>
<feature type="region of interest" description="Disordered" evidence="11">
    <location>
        <begin position="1"/>
        <end position="28"/>
    </location>
</feature>
<accession>A0A0C3BD17</accession>
<sequence length="768" mass="86256">MSSKDKTGSSRAKRQGSPKPIVNEQQQHRAGLFVTKEFDKATERCKRKVLAIAKDCRSRNRKFRDLAWDFEGDRHSCLHGPDTPSDSPRYTPSAIRRVPQIFDKPTFFHDGVAYSDIVQGQLGDCWFLSALAAVSTKPELIEKLCVARDEKVGIYGFVMCRDGDWVDVIIDDQLFLITPRWEVLDDKQQSLYHNDRDQYEKVGRKGGKVLYFARGENENETWVPLFEKAYAKLHGDYQTLAGGFTNEGIEDLTGGISESLYTNDILDPDKFWEKELMRANKDLLFSCFIDPPKGVTALQDFVKGIRLNHAYTVLAAVEFRGKRFIKIRNPWGKSEWTGRWSDGSKEWSGQWLEALKALDHTFGDDGVFIMEYDDFLSHWEGVERTQLFDSTWVQSSHWLDVKSRPLPSAWQYGDVSFTFNIPKRTDTILVLSQSDTRYYQSVASAAEWSFDFKLFKSGSDEVLGSSSYSYGVTRSVTLTIDLPPGDYVVHVRLNRSLNGAQSTKIGNQLAIWDVKKMSNVWSQVARSKSIASNFDLKKWQAHLVVPLETLAGQDLLQIHTKHQETGIAKRRTLQAKFTSMRNVQPVVQPVNAHNPSTINPETVTPTDGHAADGDEESKEEGDLSKPADVAIQTDATDGDKVTEEPQPRSPGPQPEVLGAVADAPPTGPEQRALCDACADGKLIIGTRWKCMVCIDYDLCDRCHSAGVHDEHQMLKIEHPDDAVAVSAAPYEDDTSSVLLGFRVYSKSYAPVSISGQLANGYTVGWKKR</sequence>
<dbReference type="InterPro" id="IPR000169">
    <property type="entry name" value="Pept_cys_AS"/>
</dbReference>
<protein>
    <recommendedName>
        <fullName evidence="16">Cysteine proteinase</fullName>
    </recommendedName>
</protein>
<evidence type="ECO:0000256" key="7">
    <source>
        <dbReference type="ARBA" id="ARBA00022833"/>
    </source>
</evidence>
<evidence type="ECO:0000313" key="14">
    <source>
        <dbReference type="EMBL" id="KIM84208.1"/>
    </source>
</evidence>
<feature type="domain" description="Calpain catalytic" evidence="13">
    <location>
        <begin position="69"/>
        <end position="388"/>
    </location>
</feature>
<dbReference type="SMART" id="SM00291">
    <property type="entry name" value="ZnF_ZZ"/>
    <property type="match status" value="1"/>
</dbReference>
<dbReference type="Pfam" id="PF00648">
    <property type="entry name" value="Peptidase_C2"/>
    <property type="match status" value="1"/>
</dbReference>
<reference evidence="15" key="2">
    <citation type="submission" date="2015-01" db="EMBL/GenBank/DDBJ databases">
        <title>Evolutionary Origins and Diversification of the Mycorrhizal Mutualists.</title>
        <authorList>
            <consortium name="DOE Joint Genome Institute"/>
            <consortium name="Mycorrhizal Genomics Consortium"/>
            <person name="Kohler A."/>
            <person name="Kuo A."/>
            <person name="Nagy L.G."/>
            <person name="Floudas D."/>
            <person name="Copeland A."/>
            <person name="Barry K.W."/>
            <person name="Cichocki N."/>
            <person name="Veneault-Fourrey C."/>
            <person name="LaButti K."/>
            <person name="Lindquist E.A."/>
            <person name="Lipzen A."/>
            <person name="Lundell T."/>
            <person name="Morin E."/>
            <person name="Murat C."/>
            <person name="Riley R."/>
            <person name="Ohm R."/>
            <person name="Sun H."/>
            <person name="Tunlid A."/>
            <person name="Henrissat B."/>
            <person name="Grigoriev I.V."/>
            <person name="Hibbett D.S."/>
            <person name="Martin F."/>
        </authorList>
    </citation>
    <scope>NUCLEOTIDE SEQUENCE [LARGE SCALE GENOMIC DNA]</scope>
    <source>
        <strain evidence="15">F 1598</strain>
    </source>
</reference>
<feature type="active site" evidence="8 10">
    <location>
        <position position="125"/>
    </location>
</feature>
<evidence type="ECO:0000256" key="11">
    <source>
        <dbReference type="SAM" id="MobiDB-lite"/>
    </source>
</evidence>
<feature type="domain" description="ZZ-type" evidence="12">
    <location>
        <begin position="669"/>
        <end position="721"/>
    </location>
</feature>
<dbReference type="Proteomes" id="UP000054166">
    <property type="component" value="Unassembled WGS sequence"/>
</dbReference>
<keyword evidence="3" id="KW-0479">Metal-binding</keyword>
<evidence type="ECO:0000256" key="10">
    <source>
        <dbReference type="PROSITE-ProRule" id="PRU00239"/>
    </source>
</evidence>
<dbReference type="InterPro" id="IPR001300">
    <property type="entry name" value="Peptidase_C2_calpain_cat"/>
</dbReference>
<feature type="active site" evidence="8 10">
    <location>
        <position position="329"/>
    </location>
</feature>
<evidence type="ECO:0000256" key="1">
    <source>
        <dbReference type="ARBA" id="ARBA00007623"/>
    </source>
</evidence>
<dbReference type="InterPro" id="IPR038765">
    <property type="entry name" value="Papain-like_cys_pep_sf"/>
</dbReference>
<evidence type="ECO:0000256" key="2">
    <source>
        <dbReference type="ARBA" id="ARBA00022670"/>
    </source>
</evidence>
<dbReference type="PROSITE" id="PS50203">
    <property type="entry name" value="CALPAIN_CAT"/>
    <property type="match status" value="1"/>
</dbReference>
<evidence type="ECO:0000256" key="5">
    <source>
        <dbReference type="ARBA" id="ARBA00022801"/>
    </source>
</evidence>
<organism evidence="14 15">
    <name type="scientific">Piloderma croceum (strain F 1598)</name>
    <dbReference type="NCBI Taxonomy" id="765440"/>
    <lineage>
        <taxon>Eukaryota</taxon>
        <taxon>Fungi</taxon>
        <taxon>Dikarya</taxon>
        <taxon>Basidiomycota</taxon>
        <taxon>Agaricomycotina</taxon>
        <taxon>Agaricomycetes</taxon>
        <taxon>Agaricomycetidae</taxon>
        <taxon>Atheliales</taxon>
        <taxon>Atheliaceae</taxon>
        <taxon>Piloderma</taxon>
    </lineage>
</organism>
<dbReference type="HOGENOM" id="CLU_006072_2_1_1"/>
<evidence type="ECO:0000256" key="9">
    <source>
        <dbReference type="PROSITE-ProRule" id="PRU00228"/>
    </source>
</evidence>
<proteinExistence type="inferred from homology"/>
<dbReference type="GO" id="GO:0004198">
    <property type="term" value="F:calcium-dependent cysteine-type endopeptidase activity"/>
    <property type="evidence" value="ECO:0007669"/>
    <property type="project" value="InterPro"/>
</dbReference>
<dbReference type="Gene3D" id="3.90.70.10">
    <property type="entry name" value="Cysteine proteinases"/>
    <property type="match status" value="1"/>
</dbReference>
<dbReference type="Gene3D" id="3.30.60.90">
    <property type="match status" value="1"/>
</dbReference>
<dbReference type="Pfam" id="PF00569">
    <property type="entry name" value="ZZ"/>
    <property type="match status" value="1"/>
</dbReference>
<dbReference type="PRINTS" id="PR00704">
    <property type="entry name" value="CALPAIN"/>
</dbReference>
<dbReference type="PANTHER" id="PTHR10183">
    <property type="entry name" value="CALPAIN"/>
    <property type="match status" value="1"/>
</dbReference>
<dbReference type="AlphaFoldDB" id="A0A0C3BD17"/>
<keyword evidence="5 10" id="KW-0378">Hydrolase</keyword>
<dbReference type="PANTHER" id="PTHR10183:SF379">
    <property type="entry name" value="CALPAIN-5"/>
    <property type="match status" value="1"/>
</dbReference>
<keyword evidence="2 10" id="KW-0645">Protease</keyword>
<evidence type="ECO:0000256" key="8">
    <source>
        <dbReference type="PIRSR" id="PIRSR622684-1"/>
    </source>
</evidence>
<evidence type="ECO:0000259" key="13">
    <source>
        <dbReference type="PROSITE" id="PS50203"/>
    </source>
</evidence>
<reference evidence="14 15" key="1">
    <citation type="submission" date="2014-04" db="EMBL/GenBank/DDBJ databases">
        <authorList>
            <consortium name="DOE Joint Genome Institute"/>
            <person name="Kuo A."/>
            <person name="Tarkka M."/>
            <person name="Buscot F."/>
            <person name="Kohler A."/>
            <person name="Nagy L.G."/>
            <person name="Floudas D."/>
            <person name="Copeland A."/>
            <person name="Barry K.W."/>
            <person name="Cichocki N."/>
            <person name="Veneault-Fourrey C."/>
            <person name="LaButti K."/>
            <person name="Lindquist E.A."/>
            <person name="Lipzen A."/>
            <person name="Lundell T."/>
            <person name="Morin E."/>
            <person name="Murat C."/>
            <person name="Sun H."/>
            <person name="Tunlid A."/>
            <person name="Henrissat B."/>
            <person name="Grigoriev I.V."/>
            <person name="Hibbett D.S."/>
            <person name="Martin F."/>
            <person name="Nordberg H.P."/>
            <person name="Cantor M.N."/>
            <person name="Hua S.X."/>
        </authorList>
    </citation>
    <scope>NUCLEOTIDE SEQUENCE [LARGE SCALE GENOMIC DNA]</scope>
    <source>
        <strain evidence="14 15">F 1598</strain>
    </source>
</reference>
<evidence type="ECO:0000256" key="3">
    <source>
        <dbReference type="ARBA" id="ARBA00022723"/>
    </source>
</evidence>
<evidence type="ECO:0008006" key="16">
    <source>
        <dbReference type="Google" id="ProtNLM"/>
    </source>
</evidence>
<dbReference type="STRING" id="765440.A0A0C3BD17"/>
<comment type="similarity">
    <text evidence="1">Belongs to the peptidase C2 family.</text>
</comment>
<gene>
    <name evidence="14" type="ORF">PILCRDRAFT_818539</name>
</gene>
<evidence type="ECO:0000256" key="6">
    <source>
        <dbReference type="ARBA" id="ARBA00022807"/>
    </source>
</evidence>
<dbReference type="InterPro" id="IPR000433">
    <property type="entry name" value="Znf_ZZ"/>
</dbReference>
<dbReference type="SUPFAM" id="SSF54001">
    <property type="entry name" value="Cysteine proteinases"/>
    <property type="match status" value="1"/>
</dbReference>
<dbReference type="InParanoid" id="A0A0C3BD17"/>
<keyword evidence="6 10" id="KW-0788">Thiol protease</keyword>
<dbReference type="CDD" id="cd02340">
    <property type="entry name" value="ZZ_NBR1_like"/>
    <property type="match status" value="1"/>
</dbReference>
<dbReference type="SMART" id="SM00230">
    <property type="entry name" value="CysPc"/>
    <property type="match status" value="1"/>
</dbReference>
<dbReference type="GO" id="GO:0006508">
    <property type="term" value="P:proteolysis"/>
    <property type="evidence" value="ECO:0007669"/>
    <property type="project" value="UniProtKB-KW"/>
</dbReference>